<sequence length="379" mass="43865">MNKNEIVELHTRPQNTSLPFPKPFTAEWTLRRIRRDPELHALRALQSITHPEKSQEATLGILQIIKELDDQTALAALKLMQESKRYIRGRKGHQLNLSVVLKTLEDQRAFRTTALLDSGCTGSCINRQFVHKHHIPTQRMPIPIPVYNADGTRNQAEPITEMAELILAIGDHQERIQLAVTNLGNTDLFIGYEWLRFHNPNIDWERGNLTLNRCPEVCGYIHPTPQDQQLDVFQVNQISSELEEEDQNLIEPNYFKEFPEVFGKQEFDKLPERRPWDHAIELIPGFKPTDCKIYPLSIIENQALDQFLDENLKTGRIRPSKSPMASPFFFVKKKSGELRPVQDYRKLNSMTVKNKYPLPLIPELIDKLKDSTCFTKLDV</sequence>
<evidence type="ECO:0000313" key="2">
    <source>
        <dbReference type="Proteomes" id="UP000217199"/>
    </source>
</evidence>
<dbReference type="OrthoDB" id="3262920at2759"/>
<dbReference type="InterPro" id="IPR043128">
    <property type="entry name" value="Rev_trsase/Diguanyl_cyclase"/>
</dbReference>
<dbReference type="InterPro" id="IPR021109">
    <property type="entry name" value="Peptidase_aspartic_dom_sf"/>
</dbReference>
<organism evidence="1 2">
    <name type="scientific">Pyrrhoderma noxium</name>
    <dbReference type="NCBI Taxonomy" id="2282107"/>
    <lineage>
        <taxon>Eukaryota</taxon>
        <taxon>Fungi</taxon>
        <taxon>Dikarya</taxon>
        <taxon>Basidiomycota</taxon>
        <taxon>Agaricomycotina</taxon>
        <taxon>Agaricomycetes</taxon>
        <taxon>Hymenochaetales</taxon>
        <taxon>Hymenochaetaceae</taxon>
        <taxon>Pyrrhoderma</taxon>
    </lineage>
</organism>
<reference evidence="1 2" key="1">
    <citation type="journal article" date="2017" name="Mol. Ecol.">
        <title>Comparative and population genomic landscape of Phellinus noxius: A hypervariable fungus causing root rot in trees.</title>
        <authorList>
            <person name="Chung C.L."/>
            <person name="Lee T.J."/>
            <person name="Akiba M."/>
            <person name="Lee H.H."/>
            <person name="Kuo T.H."/>
            <person name="Liu D."/>
            <person name="Ke H.M."/>
            <person name="Yokoi T."/>
            <person name="Roa M.B."/>
            <person name="Lu M.J."/>
            <person name="Chang Y.Y."/>
            <person name="Ann P.J."/>
            <person name="Tsai J.N."/>
            <person name="Chen C.Y."/>
            <person name="Tzean S.S."/>
            <person name="Ota Y."/>
            <person name="Hattori T."/>
            <person name="Sahashi N."/>
            <person name="Liou R.F."/>
            <person name="Kikuchi T."/>
            <person name="Tsai I.J."/>
        </authorList>
    </citation>
    <scope>NUCLEOTIDE SEQUENCE [LARGE SCALE GENOMIC DNA]</scope>
    <source>
        <strain evidence="1 2">FFPRI411160</strain>
    </source>
</reference>
<dbReference type="CDD" id="cd00303">
    <property type="entry name" value="retropepsin_like"/>
    <property type="match status" value="1"/>
</dbReference>
<dbReference type="Gene3D" id="2.40.70.10">
    <property type="entry name" value="Acid Proteases"/>
    <property type="match status" value="1"/>
</dbReference>
<proteinExistence type="predicted"/>
<dbReference type="STRING" id="2282107.A0A286UFK7"/>
<dbReference type="SUPFAM" id="SSF56672">
    <property type="entry name" value="DNA/RNA polymerases"/>
    <property type="match status" value="1"/>
</dbReference>
<dbReference type="SUPFAM" id="SSF50630">
    <property type="entry name" value="Acid proteases"/>
    <property type="match status" value="1"/>
</dbReference>
<dbReference type="GO" id="GO:0003964">
    <property type="term" value="F:RNA-directed DNA polymerase activity"/>
    <property type="evidence" value="ECO:0007669"/>
    <property type="project" value="UniProtKB-KW"/>
</dbReference>
<gene>
    <name evidence="1" type="ORF">PNOK_0680500</name>
</gene>
<protein>
    <submittedName>
        <fullName evidence="1">Reverse transcriptase-rnase h-integrase</fullName>
    </submittedName>
</protein>
<keyword evidence="1" id="KW-0695">RNA-directed DNA polymerase</keyword>
<dbReference type="PANTHER" id="PTHR15503:SF22">
    <property type="entry name" value="TRANSPOSON TY3-I GAG POLYPROTEIN"/>
    <property type="match status" value="1"/>
</dbReference>
<dbReference type="EMBL" id="NBII01000006">
    <property type="protein sequence ID" value="PAV18319.1"/>
    <property type="molecule type" value="Genomic_DNA"/>
</dbReference>
<dbReference type="Gene3D" id="3.10.10.10">
    <property type="entry name" value="HIV Type 1 Reverse Transcriptase, subunit A, domain 1"/>
    <property type="match status" value="1"/>
</dbReference>
<keyword evidence="1" id="KW-0548">Nucleotidyltransferase</keyword>
<keyword evidence="2" id="KW-1185">Reference proteome</keyword>
<dbReference type="Pfam" id="PF08284">
    <property type="entry name" value="RVP_2"/>
    <property type="match status" value="1"/>
</dbReference>
<keyword evidence="1" id="KW-0808">Transferase</keyword>
<dbReference type="InterPro" id="IPR032567">
    <property type="entry name" value="RTL1-rel"/>
</dbReference>
<accession>A0A286UFK7</accession>
<dbReference type="InParanoid" id="A0A286UFK7"/>
<comment type="caution">
    <text evidence="1">The sequence shown here is derived from an EMBL/GenBank/DDBJ whole genome shotgun (WGS) entry which is preliminary data.</text>
</comment>
<dbReference type="AlphaFoldDB" id="A0A286UFK7"/>
<dbReference type="Gene3D" id="3.30.70.270">
    <property type="match status" value="1"/>
</dbReference>
<dbReference type="InterPro" id="IPR043502">
    <property type="entry name" value="DNA/RNA_pol_sf"/>
</dbReference>
<dbReference type="PANTHER" id="PTHR15503">
    <property type="entry name" value="LDOC1 RELATED"/>
    <property type="match status" value="1"/>
</dbReference>
<name>A0A286UFK7_9AGAM</name>
<dbReference type="Proteomes" id="UP000217199">
    <property type="component" value="Unassembled WGS sequence"/>
</dbReference>
<evidence type="ECO:0000313" key="1">
    <source>
        <dbReference type="EMBL" id="PAV18319.1"/>
    </source>
</evidence>